<dbReference type="Proteomes" id="UP000681967">
    <property type="component" value="Unassembled WGS sequence"/>
</dbReference>
<dbReference type="Proteomes" id="UP000681720">
    <property type="component" value="Unassembled WGS sequence"/>
</dbReference>
<dbReference type="AlphaFoldDB" id="A0A8S3I532"/>
<evidence type="ECO:0000313" key="1">
    <source>
        <dbReference type="EMBL" id="CAF5102062.1"/>
    </source>
</evidence>
<dbReference type="Gene3D" id="2.60.120.260">
    <property type="entry name" value="Galactose-binding domain-like"/>
    <property type="match status" value="1"/>
</dbReference>
<dbReference type="GO" id="GO:0050804">
    <property type="term" value="P:modulation of chemical synaptic transmission"/>
    <property type="evidence" value="ECO:0007669"/>
    <property type="project" value="TreeGrafter"/>
</dbReference>
<accession>A0A8S3I532</accession>
<dbReference type="EMBL" id="CAJOBH010238967">
    <property type="protein sequence ID" value="CAF5102062.1"/>
    <property type="molecule type" value="Genomic_DNA"/>
</dbReference>
<dbReference type="PANTHER" id="PTHR46306">
    <property type="entry name" value="BTB/POZ DOMAIN-CONTAINING PROTEIN 9"/>
    <property type="match status" value="1"/>
</dbReference>
<dbReference type="GO" id="GO:0008344">
    <property type="term" value="P:adult locomotory behavior"/>
    <property type="evidence" value="ECO:0007669"/>
    <property type="project" value="TreeGrafter"/>
</dbReference>
<organism evidence="2 3">
    <name type="scientific">Rotaria magnacalcarata</name>
    <dbReference type="NCBI Taxonomy" id="392030"/>
    <lineage>
        <taxon>Eukaryota</taxon>
        <taxon>Metazoa</taxon>
        <taxon>Spiralia</taxon>
        <taxon>Gnathifera</taxon>
        <taxon>Rotifera</taxon>
        <taxon>Eurotatoria</taxon>
        <taxon>Bdelloidea</taxon>
        <taxon>Philodinida</taxon>
        <taxon>Philodinidae</taxon>
        <taxon>Rotaria</taxon>
    </lineage>
</organism>
<name>A0A8S3I532_9BILA</name>
<dbReference type="EMBL" id="CAJOBJ010338464">
    <property type="protein sequence ID" value="CAF5192116.1"/>
    <property type="molecule type" value="Genomic_DNA"/>
</dbReference>
<comment type="caution">
    <text evidence="2">The sequence shown here is derived from an EMBL/GenBank/DDBJ whole genome shotgun (WGS) entry which is preliminary data.</text>
</comment>
<evidence type="ECO:0000313" key="2">
    <source>
        <dbReference type="EMBL" id="CAF5192116.1"/>
    </source>
</evidence>
<sequence>MKHALLDGDATNYDLDRGFTRHPIDDIHNICVKLDGPSIINHIKLLLWDKDARAYSYYVEVSADDITWTRIIDYRAYLCRSWQKLYFP</sequence>
<dbReference type="GO" id="GO:0048512">
    <property type="term" value="P:circadian behavior"/>
    <property type="evidence" value="ECO:0007669"/>
    <property type="project" value="TreeGrafter"/>
</dbReference>
<evidence type="ECO:0008006" key="4">
    <source>
        <dbReference type="Google" id="ProtNLM"/>
    </source>
</evidence>
<proteinExistence type="predicted"/>
<dbReference type="PANTHER" id="PTHR46306:SF1">
    <property type="entry name" value="BTB_POZ DOMAIN-CONTAINING PROTEIN 9"/>
    <property type="match status" value="1"/>
</dbReference>
<feature type="non-terminal residue" evidence="2">
    <location>
        <position position="1"/>
    </location>
</feature>
<gene>
    <name evidence="1" type="ORF">BYL167_LOCUS64493</name>
    <name evidence="2" type="ORF">GIL414_LOCUS73367</name>
</gene>
<protein>
    <recommendedName>
        <fullName evidence="4">F5/8 type C domain-containing protein</fullName>
    </recommendedName>
</protein>
<dbReference type="GO" id="GO:0005737">
    <property type="term" value="C:cytoplasm"/>
    <property type="evidence" value="ECO:0007669"/>
    <property type="project" value="TreeGrafter"/>
</dbReference>
<evidence type="ECO:0000313" key="3">
    <source>
        <dbReference type="Proteomes" id="UP000681720"/>
    </source>
</evidence>
<dbReference type="InterPro" id="IPR008979">
    <property type="entry name" value="Galactose-bd-like_sf"/>
</dbReference>
<reference evidence="2" key="1">
    <citation type="submission" date="2021-02" db="EMBL/GenBank/DDBJ databases">
        <authorList>
            <person name="Nowell W R."/>
        </authorList>
    </citation>
    <scope>NUCLEOTIDE SEQUENCE</scope>
</reference>
<dbReference type="SUPFAM" id="SSF49785">
    <property type="entry name" value="Galactose-binding domain-like"/>
    <property type="match status" value="1"/>
</dbReference>
<dbReference type="InterPro" id="IPR052407">
    <property type="entry name" value="BTB_POZ_domain_cont_9"/>
</dbReference>